<keyword evidence="2" id="KW-1133">Transmembrane helix</keyword>
<feature type="compositionally biased region" description="Basic and acidic residues" evidence="1">
    <location>
        <begin position="158"/>
        <end position="171"/>
    </location>
</feature>
<feature type="compositionally biased region" description="Basic and acidic residues" evidence="1">
    <location>
        <begin position="127"/>
        <end position="146"/>
    </location>
</feature>
<keyword evidence="4" id="KW-1185">Reference proteome</keyword>
<evidence type="ECO:0000313" key="3">
    <source>
        <dbReference type="EMBL" id="KNC33802.1"/>
    </source>
</evidence>
<reference evidence="3 4" key="1">
    <citation type="journal article" date="2015" name="Nat. Commun.">
        <title>Lucilia cuprina genome unlocks parasitic fly biology to underpin future interventions.</title>
        <authorList>
            <person name="Anstead C.A."/>
            <person name="Korhonen P.K."/>
            <person name="Young N.D."/>
            <person name="Hall R.S."/>
            <person name="Jex A.R."/>
            <person name="Murali S.C."/>
            <person name="Hughes D.S."/>
            <person name="Lee S.F."/>
            <person name="Perry T."/>
            <person name="Stroehlein A.J."/>
            <person name="Ansell B.R."/>
            <person name="Breugelmans B."/>
            <person name="Hofmann A."/>
            <person name="Qu J."/>
            <person name="Dugan S."/>
            <person name="Lee S.L."/>
            <person name="Chao H."/>
            <person name="Dinh H."/>
            <person name="Han Y."/>
            <person name="Doddapaneni H.V."/>
            <person name="Worley K.C."/>
            <person name="Muzny D.M."/>
            <person name="Ioannidis P."/>
            <person name="Waterhouse R.M."/>
            <person name="Zdobnov E.M."/>
            <person name="James P.J."/>
            <person name="Bagnall N.H."/>
            <person name="Kotze A.C."/>
            <person name="Gibbs R.A."/>
            <person name="Richards S."/>
            <person name="Batterham P."/>
            <person name="Gasser R.B."/>
        </authorList>
    </citation>
    <scope>NUCLEOTIDE SEQUENCE [LARGE SCALE GENOMIC DNA]</scope>
    <source>
        <strain evidence="3 4">LS</strain>
        <tissue evidence="3">Full body</tissue>
    </source>
</reference>
<comment type="caution">
    <text evidence="3">The sequence shown here is derived from an EMBL/GenBank/DDBJ whole genome shotgun (WGS) entry which is preliminary data.</text>
</comment>
<dbReference type="Proteomes" id="UP000037069">
    <property type="component" value="Unassembled WGS sequence"/>
</dbReference>
<evidence type="ECO:0000256" key="2">
    <source>
        <dbReference type="SAM" id="Phobius"/>
    </source>
</evidence>
<proteinExistence type="predicted"/>
<feature type="compositionally biased region" description="Basic residues" evidence="1">
    <location>
        <begin position="114"/>
        <end position="126"/>
    </location>
</feature>
<evidence type="ECO:0000313" key="4">
    <source>
        <dbReference type="Proteomes" id="UP000037069"/>
    </source>
</evidence>
<feature type="transmembrane region" description="Helical" evidence="2">
    <location>
        <begin position="7"/>
        <end position="27"/>
    </location>
</feature>
<accession>A0A0L0CNJ6</accession>
<name>A0A0L0CNJ6_LUCCU</name>
<feature type="region of interest" description="Disordered" evidence="1">
    <location>
        <begin position="109"/>
        <end position="195"/>
    </location>
</feature>
<feature type="compositionally biased region" description="Basic and acidic residues" evidence="1">
    <location>
        <begin position="183"/>
        <end position="195"/>
    </location>
</feature>
<protein>
    <submittedName>
        <fullName evidence="3">Uncharacterized protein</fullName>
    </submittedName>
</protein>
<dbReference type="EMBL" id="JRES01000147">
    <property type="protein sequence ID" value="KNC33802.1"/>
    <property type="molecule type" value="Genomic_DNA"/>
</dbReference>
<gene>
    <name evidence="3" type="ORF">FF38_10817</name>
</gene>
<dbReference type="AlphaFoldDB" id="A0A0L0CNJ6"/>
<keyword evidence="2" id="KW-0812">Transmembrane</keyword>
<keyword evidence="2" id="KW-0472">Membrane</keyword>
<organism evidence="3 4">
    <name type="scientific">Lucilia cuprina</name>
    <name type="common">Green bottle fly</name>
    <name type="synonym">Australian sheep blowfly</name>
    <dbReference type="NCBI Taxonomy" id="7375"/>
    <lineage>
        <taxon>Eukaryota</taxon>
        <taxon>Metazoa</taxon>
        <taxon>Ecdysozoa</taxon>
        <taxon>Arthropoda</taxon>
        <taxon>Hexapoda</taxon>
        <taxon>Insecta</taxon>
        <taxon>Pterygota</taxon>
        <taxon>Neoptera</taxon>
        <taxon>Endopterygota</taxon>
        <taxon>Diptera</taxon>
        <taxon>Brachycera</taxon>
        <taxon>Muscomorpha</taxon>
        <taxon>Oestroidea</taxon>
        <taxon>Calliphoridae</taxon>
        <taxon>Luciliinae</taxon>
        <taxon>Lucilia</taxon>
    </lineage>
</organism>
<feature type="transmembrane region" description="Helical" evidence="2">
    <location>
        <begin position="47"/>
        <end position="68"/>
    </location>
</feature>
<sequence>MFNYKLLKIAIFFIYWLGFAPWTVLILQKERILIANSLQDIFLQYTTLLFVLILVYMIVHQVFEYFYIRSKIKRIVRKVTIRHQLKRLEDGEIDLVAAQRLSTFTKLKEPPKTSVKRKGQSIKKTLKQKDENQEEKVKPEKSEFQKPTKVWENNLTKELTKEKEAKDDIKKSTKAPQPPIIKEPNKEPEKEARKKLDAVKVDKKVNTLKNSASEEVVIEMNE</sequence>
<evidence type="ECO:0000256" key="1">
    <source>
        <dbReference type="SAM" id="MobiDB-lite"/>
    </source>
</evidence>